<dbReference type="PANTHER" id="PTHR34473">
    <property type="entry name" value="UPF0699 TRANSMEMBRANE PROTEIN YDBS"/>
    <property type="match status" value="1"/>
</dbReference>
<feature type="transmembrane region" description="Helical" evidence="1">
    <location>
        <begin position="356"/>
        <end position="375"/>
    </location>
</feature>
<name>A0A1H0KXZ7_9ACTN</name>
<dbReference type="Pfam" id="PF03703">
    <property type="entry name" value="bPH_2"/>
    <property type="match status" value="2"/>
</dbReference>
<keyword evidence="4" id="KW-1185">Reference proteome</keyword>
<feature type="transmembrane region" description="Helical" evidence="1">
    <location>
        <begin position="53"/>
        <end position="70"/>
    </location>
</feature>
<sequence length="489" mass="51282">MSEPAPQIDDLTEWQRLDPRMLLVHPVKEITRFLVPLVAVFVAGQASGGGAPWELLGVLFPVALGLMRYLTTSFRIAGGRVELRRGLLDRHVLSTPLDRVRTVDLTASPIHRLLGLTTLRIGTGTIATGEDDELDLDGLPTERARALRADLLHAAPATEVDPDADLTPQPPVLTLDLAWLRYAPLTSSGAVVTAGLLGAAGQVFGATGGIEVDSRTWDLGMPGWTVVALGVVAIVVLVSAVSVLGYLVTNWEFSLTRGPGAWHLRRGLFTTRETSLDESRVAGVTVAEPLGLRLAGGGRLSAIVTGLGAGQAGSSVLVPPAPREVLVRVAGVVLGTDSPAHAPLTGHGPAARRRRWTRAVGTAGVLGAALAVAVLLAGGGWWAVLGLGLPLLAVPVAADRARSLGHALSDGYVVARSGSLARRRDHLDVDDVIGWNLRATWFQRRVGLTSLVATTAGGRQSVTILDVPEPQAVALADATLPHVVRQFLA</sequence>
<dbReference type="InterPro" id="IPR014529">
    <property type="entry name" value="UCP026631"/>
</dbReference>
<feature type="domain" description="YdbS-like PH" evidence="2">
    <location>
        <begin position="69"/>
        <end position="149"/>
    </location>
</feature>
<dbReference type="InterPro" id="IPR005182">
    <property type="entry name" value="YdbS-like_PH"/>
</dbReference>
<dbReference type="PIRSF" id="PIRSF026631">
    <property type="entry name" value="UCP026631"/>
    <property type="match status" value="1"/>
</dbReference>
<dbReference type="PANTHER" id="PTHR34473:SF2">
    <property type="entry name" value="UPF0699 TRANSMEMBRANE PROTEIN YDBT"/>
    <property type="match status" value="1"/>
</dbReference>
<feature type="transmembrane region" description="Helical" evidence="1">
    <location>
        <begin position="224"/>
        <end position="248"/>
    </location>
</feature>
<feature type="domain" description="YdbS-like PH" evidence="2">
    <location>
        <begin position="407"/>
        <end position="474"/>
    </location>
</feature>
<evidence type="ECO:0000259" key="2">
    <source>
        <dbReference type="Pfam" id="PF03703"/>
    </source>
</evidence>
<dbReference type="Proteomes" id="UP000199004">
    <property type="component" value="Unassembled WGS sequence"/>
</dbReference>
<evidence type="ECO:0000313" key="4">
    <source>
        <dbReference type="Proteomes" id="UP000199004"/>
    </source>
</evidence>
<protein>
    <submittedName>
        <fullName evidence="3">Putative membrane protein</fullName>
    </submittedName>
</protein>
<dbReference type="AlphaFoldDB" id="A0A1H0KXZ7"/>
<keyword evidence="1" id="KW-1133">Transmembrane helix</keyword>
<dbReference type="STRING" id="1005944.SAMN05192576_0123"/>
<reference evidence="3 4" key="1">
    <citation type="submission" date="2016-10" db="EMBL/GenBank/DDBJ databases">
        <authorList>
            <person name="de Groot N.N."/>
        </authorList>
    </citation>
    <scope>NUCLEOTIDE SEQUENCE [LARGE SCALE GENOMIC DNA]</scope>
    <source>
        <strain evidence="3 4">CGMCC 1.11147</strain>
    </source>
</reference>
<evidence type="ECO:0000256" key="1">
    <source>
        <dbReference type="SAM" id="Phobius"/>
    </source>
</evidence>
<feature type="transmembrane region" description="Helical" evidence="1">
    <location>
        <begin position="182"/>
        <end position="204"/>
    </location>
</feature>
<organism evidence="3 4">
    <name type="scientific">Nocardioides szechwanensis</name>
    <dbReference type="NCBI Taxonomy" id="1005944"/>
    <lineage>
        <taxon>Bacteria</taxon>
        <taxon>Bacillati</taxon>
        <taxon>Actinomycetota</taxon>
        <taxon>Actinomycetes</taxon>
        <taxon>Propionibacteriales</taxon>
        <taxon>Nocardioidaceae</taxon>
        <taxon>Nocardioides</taxon>
    </lineage>
</organism>
<keyword evidence="1" id="KW-0812">Transmembrane</keyword>
<dbReference type="EMBL" id="FNIC01000011">
    <property type="protein sequence ID" value="SDO60809.1"/>
    <property type="molecule type" value="Genomic_DNA"/>
</dbReference>
<dbReference type="OrthoDB" id="4121259at2"/>
<proteinExistence type="predicted"/>
<keyword evidence="1" id="KW-0472">Membrane</keyword>
<dbReference type="RefSeq" id="WP_091026861.1">
    <property type="nucleotide sequence ID" value="NZ_BKAE01000016.1"/>
</dbReference>
<accession>A0A1H0KXZ7</accession>
<evidence type="ECO:0000313" key="3">
    <source>
        <dbReference type="EMBL" id="SDO60809.1"/>
    </source>
</evidence>
<gene>
    <name evidence="3" type="ORF">SAMN05192576_0123</name>
</gene>